<organism evidence="2 3">
    <name type="scientific">Periconia digitata</name>
    <dbReference type="NCBI Taxonomy" id="1303443"/>
    <lineage>
        <taxon>Eukaryota</taxon>
        <taxon>Fungi</taxon>
        <taxon>Dikarya</taxon>
        <taxon>Ascomycota</taxon>
        <taxon>Pezizomycotina</taxon>
        <taxon>Dothideomycetes</taxon>
        <taxon>Pleosporomycetidae</taxon>
        <taxon>Pleosporales</taxon>
        <taxon>Massarineae</taxon>
        <taxon>Periconiaceae</taxon>
        <taxon>Periconia</taxon>
    </lineage>
</organism>
<feature type="compositionally biased region" description="Polar residues" evidence="1">
    <location>
        <begin position="670"/>
        <end position="686"/>
    </location>
</feature>
<dbReference type="Proteomes" id="UP001152607">
    <property type="component" value="Unassembled WGS sequence"/>
</dbReference>
<gene>
    <name evidence="2" type="ORF">PDIGIT_LOCUS3973</name>
</gene>
<dbReference type="AlphaFoldDB" id="A0A9W4U9P9"/>
<dbReference type="PANTHER" id="PTHR45691:SF6">
    <property type="entry name" value="PROTEIN DIAPHANOUS"/>
    <property type="match status" value="1"/>
</dbReference>
<feature type="region of interest" description="Disordered" evidence="1">
    <location>
        <begin position="1"/>
        <end position="254"/>
    </location>
</feature>
<name>A0A9W4U9P9_9PLEO</name>
<feature type="compositionally biased region" description="Basic and acidic residues" evidence="1">
    <location>
        <begin position="727"/>
        <end position="746"/>
    </location>
</feature>
<feature type="compositionally biased region" description="Basic and acidic residues" evidence="1">
    <location>
        <begin position="644"/>
        <end position="654"/>
    </location>
</feature>
<feature type="compositionally biased region" description="Low complexity" evidence="1">
    <location>
        <begin position="63"/>
        <end position="78"/>
    </location>
</feature>
<comment type="caution">
    <text evidence="2">The sequence shown here is derived from an EMBL/GenBank/DDBJ whole genome shotgun (WGS) entry which is preliminary data.</text>
</comment>
<proteinExistence type="predicted"/>
<dbReference type="PANTHER" id="PTHR45691">
    <property type="entry name" value="PROTEIN DIAPHANOUS"/>
    <property type="match status" value="1"/>
</dbReference>
<feature type="compositionally biased region" description="Polar residues" evidence="1">
    <location>
        <begin position="805"/>
        <end position="814"/>
    </location>
</feature>
<feature type="compositionally biased region" description="Basic and acidic residues" evidence="1">
    <location>
        <begin position="694"/>
        <end position="706"/>
    </location>
</feature>
<reference evidence="2" key="1">
    <citation type="submission" date="2023-01" db="EMBL/GenBank/DDBJ databases">
        <authorList>
            <person name="Van Ghelder C."/>
            <person name="Rancurel C."/>
        </authorList>
    </citation>
    <scope>NUCLEOTIDE SEQUENCE</scope>
    <source>
        <strain evidence="2">CNCM I-4278</strain>
    </source>
</reference>
<feature type="compositionally biased region" description="Low complexity" evidence="1">
    <location>
        <begin position="160"/>
        <end position="169"/>
    </location>
</feature>
<dbReference type="GO" id="GO:0005884">
    <property type="term" value="C:actin filament"/>
    <property type="evidence" value="ECO:0007669"/>
    <property type="project" value="TreeGrafter"/>
</dbReference>
<feature type="region of interest" description="Disordered" evidence="1">
    <location>
        <begin position="521"/>
        <end position="1067"/>
    </location>
</feature>
<sequence>MPPKRKNKATKAFHSSPAKATPAELASSKRRNSVQGGKTSRLAPSIALHMTTRRAAKTASVQTSSGAPSIASSTSRRSSLNDLAQIQDAHSDVDEDERPAKRTRLSTDSGSPQPSAPSMVDHASAVNAADASQTPELQAADQLPIEDAAGVAGKKRRASDASSQSASARPNGVLTRTQSDVSELQPRRKKRKTTQTPADAADLPPELTDASTAPNSPEQMAEVDSSQNLHHVLPGNGDAPTKLGKRMPGRRRAPHSDINVETDLRRQLNLKMSYRSLAKVQKLILEELSNRSLRNLEKEPEYYKQVPEYEPLMAGLDQRKESRLAQLNALRGEKLDQLERVRIATEQIEREKYIQRFKDLQEDLLLQCYYRMKQIDREAKGREAAATDDEDNLVAVTYMKFPTTTGDDRLESKYASRSRAYVDTEAMLDEDMLRKRLDQVRSDFVARNEDADDKIEDLPFATYNGRDRTEAVAHWNVMSLLNAAKDVENAPPQPPPPAVIPNEQADALFLLASLSTEASRGPLPQIKKQPQDEPSPATLPRQSSPMEPLPSTEEQPLPDTATGQKSVDQPMVQDAPQKDPLRTEAIAVQQPTIDQPVAKSEAPARSTHRIMDMLNDEAESPVTRHHESHSTVFEPPPPNAPLENGRDTPSHRYDPPQTYPELPKVFSRVPTDSGSWSSATRTTPSWNPRYAKSMSEEALRKRDPMKSIRAMLDAKAISEGRIPSSSRPDKMENNHLPSTERDRMRDTTAPLARPYTATDSTEHSEHHGQDVNKGPSSSYTASPQAPPLSYNQSPRVAPSYPPPRSGSQEISSSHWARDRRMSGSQAPRPPSASPYAASPPQPYHAEPSQAASSHPPQHSRYTPTTTTQLPSISASIPQKSSGPPPNNPINFRFAHYDPAPSQRSSYPSPSAAAYAPVQRPSHHAPPPPYTPAINPPPQYHGGYIPPPGSFQAPPPPPTALSPYPPLKIHQYGGQPILPANMAPPPPAHSQPPPMAFASQTAYPPSHPQTSHRRTPSYEQAPSVPREAASERPAEGSSRQRRQYRSYHTPGTQFRNYSGPDSGRRRGG</sequence>
<feature type="compositionally biased region" description="Low complexity" evidence="1">
    <location>
        <begin position="898"/>
        <end position="919"/>
    </location>
</feature>
<dbReference type="InterPro" id="IPR051412">
    <property type="entry name" value="Formin_Homology_Diaphanous_sf"/>
</dbReference>
<keyword evidence="3" id="KW-1185">Reference proteome</keyword>
<feature type="compositionally biased region" description="Basic residues" evidence="1">
    <location>
        <begin position="1"/>
        <end position="11"/>
    </location>
</feature>
<feature type="compositionally biased region" description="Pro residues" evidence="1">
    <location>
        <begin position="923"/>
        <end position="965"/>
    </location>
</feature>
<evidence type="ECO:0000313" key="3">
    <source>
        <dbReference type="Proteomes" id="UP001152607"/>
    </source>
</evidence>
<dbReference type="OrthoDB" id="4188028at2759"/>
<dbReference type="EMBL" id="CAOQHR010000002">
    <property type="protein sequence ID" value="CAI6328373.1"/>
    <property type="molecule type" value="Genomic_DNA"/>
</dbReference>
<evidence type="ECO:0000256" key="1">
    <source>
        <dbReference type="SAM" id="MobiDB-lite"/>
    </source>
</evidence>
<feature type="compositionally biased region" description="Polar residues" evidence="1">
    <location>
        <begin position="849"/>
        <end position="881"/>
    </location>
</feature>
<feature type="compositionally biased region" description="Polar residues" evidence="1">
    <location>
        <begin position="774"/>
        <end position="794"/>
    </location>
</feature>
<feature type="compositionally biased region" description="Pro residues" evidence="1">
    <location>
        <begin position="981"/>
        <end position="994"/>
    </location>
</feature>
<dbReference type="GO" id="GO:0030041">
    <property type="term" value="P:actin filament polymerization"/>
    <property type="evidence" value="ECO:0007669"/>
    <property type="project" value="TreeGrafter"/>
</dbReference>
<evidence type="ECO:0000313" key="2">
    <source>
        <dbReference type="EMBL" id="CAI6328373.1"/>
    </source>
</evidence>
<protein>
    <submittedName>
        <fullName evidence="2">Uncharacterized protein</fullName>
    </submittedName>
</protein>
<feature type="compositionally biased region" description="Pro residues" evidence="1">
    <location>
        <begin position="827"/>
        <end position="842"/>
    </location>
</feature>
<feature type="compositionally biased region" description="Basic and acidic residues" evidence="1">
    <location>
        <begin position="760"/>
        <end position="770"/>
    </location>
</feature>
<accession>A0A9W4U9P9</accession>
<feature type="compositionally biased region" description="Basic residues" evidence="1">
    <location>
        <begin position="243"/>
        <end position="253"/>
    </location>
</feature>
<feature type="compositionally biased region" description="Polar residues" evidence="1">
    <location>
        <begin position="209"/>
        <end position="229"/>
    </location>
</feature>